<dbReference type="InterPro" id="IPR057564">
    <property type="entry name" value="HEAT_ATR"/>
</dbReference>
<dbReference type="PROSITE" id="PS51190">
    <property type="entry name" value="FATC"/>
    <property type="match status" value="1"/>
</dbReference>
<reference evidence="15 16" key="1">
    <citation type="journal article" date="2016" name="Mol. Biol. Evol.">
        <title>Comparative Genomics of Early-Diverging Mushroom-Forming Fungi Provides Insights into the Origins of Lignocellulose Decay Capabilities.</title>
        <authorList>
            <person name="Nagy L.G."/>
            <person name="Riley R."/>
            <person name="Tritt A."/>
            <person name="Adam C."/>
            <person name="Daum C."/>
            <person name="Floudas D."/>
            <person name="Sun H."/>
            <person name="Yadav J.S."/>
            <person name="Pangilinan J."/>
            <person name="Larsson K.H."/>
            <person name="Matsuura K."/>
            <person name="Barry K."/>
            <person name="Labutti K."/>
            <person name="Kuo R."/>
            <person name="Ohm R.A."/>
            <person name="Bhattacharya S.S."/>
            <person name="Shirouzu T."/>
            <person name="Yoshinaga Y."/>
            <person name="Martin F.M."/>
            <person name="Grigoriev I.V."/>
            <person name="Hibbett D.S."/>
        </authorList>
    </citation>
    <scope>NUCLEOTIDE SEQUENCE [LARGE SCALE GENOMIC DNA]</scope>
    <source>
        <strain evidence="15 16">CBS 109695</strain>
    </source>
</reference>
<dbReference type="InterPro" id="IPR050517">
    <property type="entry name" value="DDR_Repair_Kinase"/>
</dbReference>
<evidence type="ECO:0000256" key="10">
    <source>
        <dbReference type="ARBA" id="ARBA00048679"/>
    </source>
</evidence>
<keyword evidence="16" id="KW-1185">Reference proteome</keyword>
<dbReference type="GO" id="GO:0005524">
    <property type="term" value="F:ATP binding"/>
    <property type="evidence" value="ECO:0007669"/>
    <property type="project" value="UniProtKB-KW"/>
</dbReference>
<keyword evidence="4" id="KW-0677">Repeat</keyword>
<dbReference type="GO" id="GO:0004674">
    <property type="term" value="F:protein serine/threonine kinase activity"/>
    <property type="evidence" value="ECO:0007669"/>
    <property type="project" value="UniProtKB-KW"/>
</dbReference>
<dbReference type="Pfam" id="PF23593">
    <property type="entry name" value="HEAT_ATR"/>
    <property type="match status" value="1"/>
</dbReference>
<evidence type="ECO:0000313" key="16">
    <source>
        <dbReference type="Proteomes" id="UP000076532"/>
    </source>
</evidence>
<sequence>MASTTQAPQGTTLAQIFQALKKKQPEPRAQAAEELRRYVATVVAEMPADISVKLWEDEITPRLADLIYSQNNWENFGGVSAIDSLLEVPGDETIESKRTLFRFYNYVKHLLPHNDVNIMLRASRTLGTIARIGGAAFGEQFLNKELPAAIVFLEGDKQEAPRYAGVLILKELARNSPIYFHAHIRIVFDKILMPLRDPRVIIREGAAELLAACLEIVGKRERDNRSPYLVRIFQDAQLGLKTTQPHFVHGSLLTYRELLLHGGMFMKETFLDTAETIIRFKSDRDSLVRRMVITMIPTLAAYDTQTFSEHFLHKAMAHLLTQLTERSERSFAFIAIGHTAAAVQSDMKPFLDSIMLQIKAGLLMRGKKNAPSEEPIFQCIGMLASAVGPNLTKLLHDQLDLMFACGLNEPLRTALVAIAHHIPPLLKTIQDRLLDMLSLILSGQPFKALGAPPSLAQTSSIARDISTSQNLGSGKNPELIKLALDTLGSFDFTGHVLNEFVRNSALPYLEDDCAEVRGAAAYTCCKLFVRDPIVYQASNHAIETISDVLDKLLMVGIADPDAKIRQVVLANLDERFDKHLAQAENVRSLFIALNDEDFDNRITAVALIGRLARHNPAYVMPSLRKALIQLLTELEYSTVIRNREECTRLLTSLVSVTQRLIRPYALPMLRALLPKANDSNAAVAANVMMCLGELSCVGGEDVMPYVPELMQVIMLRLSDPSLVKRDAALHTLGQLCGSTGYVITPLVDYPQLMPLLGRILRTDPTREVRREVVKVLGILGALDPFRRKTKPAFDALDELPVLAVNAVPTTHAAGSSSSDDYYQTVVITSLLAVLKNQSLSSHHHTVIEAIMSLFKTQGLKCVTFLPQIIPAFAAVTRSSTARLQEFHLQQLAILVGIIKQHIRNYMPDIFGLITELWEHAHLQLPIVSLIEALGKALDAEFKPFLPTILPPILKIFDAELKDKTSSTQIKIFDALLTFGVNIEEYLHLVIPIIVKTYERSDATTALRKRAIQTINGLSRTVNFSDHASRIIHPLVRVLEGTNNDLRTAVMETLCSLIIQLGSDFAIFVPTINKCLLRNRIPHVKYENLISKLLNGERLPQESGVLELLLSENRAPEFSAPAEATRMNVNQQHLRQAWDVSQVSTKEDWLEWMHRISVEFMKESPSQALRACMSLVEIHPPLSKEFFNAAFLSCWTELYDGYQEDLVRSIEHAITTENTPSELIHRLLNLAEFMEHEEKPLPIEARITGEYALKYHAYAKALHYKEVEFFTETSPAIIEALISINTKLQQQDAAWGTLNVAREQYDLSQHEEWYERLGRWEEALKAYDKKAELYPEDPDIQIGRMKCLHALGEWDQLASQVEINWSTSNQEDRIEMAPMAAAAAWSLREWDSMEDYISSMKRESPDIHFYRAILSVHQNQFQRALSQIQKARDLLDPELTSFAGEGYGRTYNVMVRAQMLSELEEIIAYKQLADQPDRQASQRKTWMKRLRGCQPDVEVWQRILQVRTLVLNPEDDPAMWIKFANLCRKNDRMALADKTINSLLSPERLQHLRDHQHSQHLKAPPNVVYAQLKFMWANGSRDDSLNYMRQFALSLSRDLQTESAEHSQGSAVPKTKLDELSRLLARCYFKQGEWQVEIREDWGSRNVRDILHSYYLATHYDPKWYKAWHTWALANFEVIGYKDNQTENRNVDLPGDDLAAHVVQAVQGFFRSIALRNDDALQDTLRLLTLWFKYGAHEDVSHAMASGFGSVEVDTWLDVIPQIIARIQTPSMNIRRNINNLLTDVGKNHPQALIYPLTVASKSSSASRQSAAAAIMDRMQEHSAIIVEQALVVSQELIRVAILWHELWHEGLEEASRLYFTEKNPEGMIAALEPLHDMLEAGPTTARETSFAQVFGRDLHEAREACRRYRIYGEVSELDKAWDIYYGVFKKVEKQLPALTTLDLSYVSPQLLKARHLELAVPGTYHPGRPIIKITSFATKITVISSKQRPRRLSLKGSDGHDYQYLLKGHEDLRQDERVMQLFSLVNTLLSVDTDSFKRRLHIQCCPVIPLAPNAGLMAWLQESDTLHVLVRDYRENRKVLLNIEYRLMLQMAPDYEILTLLQKVEVFEYALENTTGQDLYRVLWLKSANSEHWLERRAAYTRSLAVNSMVGHILGLGDRHPSNLLLERASGKVVHIDFGDCFEVAMHREKFPERVPFRLTRMLTHAMEVSGIEGSFRRTCEITMHVLRDNKESLMAMLEAFVYDPLINWRLMQADVADTRRTDDNEIDPERAAELVRVAAYPQGPTRKLKADENDIFNEGVNAPQQEVRNERALQVYHRVQHKLTGRDFDPETILSVNEQVDKLITQATSLENLCQCFSGWCAFW</sequence>
<keyword evidence="2 11" id="KW-0723">Serine/threonine-protein kinase</keyword>
<dbReference type="Proteomes" id="UP000076532">
    <property type="component" value="Unassembled WGS sequence"/>
</dbReference>
<dbReference type="InterPro" id="IPR003152">
    <property type="entry name" value="FATC_dom"/>
</dbReference>
<evidence type="ECO:0000256" key="1">
    <source>
        <dbReference type="ARBA" id="ARBA00011031"/>
    </source>
</evidence>
<dbReference type="InterPro" id="IPR018936">
    <property type="entry name" value="PI3/4_kinase_CS"/>
</dbReference>
<dbReference type="PROSITE" id="PS00915">
    <property type="entry name" value="PI3_4_KINASE_1"/>
    <property type="match status" value="1"/>
</dbReference>
<evidence type="ECO:0000259" key="14">
    <source>
        <dbReference type="PROSITE" id="PS51190"/>
    </source>
</evidence>
<evidence type="ECO:0000256" key="5">
    <source>
        <dbReference type="ARBA" id="ARBA00022741"/>
    </source>
</evidence>
<dbReference type="InterPro" id="IPR009076">
    <property type="entry name" value="FRB_dom"/>
</dbReference>
<dbReference type="Gene3D" id="1.10.1070.11">
    <property type="entry name" value="Phosphatidylinositol 3-/4-kinase, catalytic domain"/>
    <property type="match status" value="1"/>
</dbReference>
<dbReference type="SMART" id="SM01343">
    <property type="entry name" value="FATC"/>
    <property type="match status" value="1"/>
</dbReference>
<dbReference type="Gene3D" id="1.25.40.10">
    <property type="entry name" value="Tetratricopeptide repeat domain"/>
    <property type="match status" value="1"/>
</dbReference>
<dbReference type="EC" id="2.7.11.1" evidence="11"/>
<name>A0A165YQ68_9AGAM</name>
<dbReference type="InterPro" id="IPR016024">
    <property type="entry name" value="ARM-type_fold"/>
</dbReference>
<accession>A0A165YQ68</accession>
<evidence type="ECO:0000256" key="4">
    <source>
        <dbReference type="ARBA" id="ARBA00022737"/>
    </source>
</evidence>
<dbReference type="InterPro" id="IPR011989">
    <property type="entry name" value="ARM-like"/>
</dbReference>
<evidence type="ECO:0000256" key="11">
    <source>
        <dbReference type="RuleBase" id="RU364109"/>
    </source>
</evidence>
<dbReference type="InterPro" id="IPR011990">
    <property type="entry name" value="TPR-like_helical_dom_sf"/>
</dbReference>
<dbReference type="GO" id="GO:0038202">
    <property type="term" value="P:TORC1 signaling"/>
    <property type="evidence" value="ECO:0007669"/>
    <property type="project" value="TreeGrafter"/>
</dbReference>
<dbReference type="PANTHER" id="PTHR11139:SF9">
    <property type="entry name" value="SERINE_THREONINE-PROTEIN KINASE MTOR"/>
    <property type="match status" value="1"/>
</dbReference>
<evidence type="ECO:0000259" key="13">
    <source>
        <dbReference type="PROSITE" id="PS51189"/>
    </source>
</evidence>
<dbReference type="GO" id="GO:0005886">
    <property type="term" value="C:plasma membrane"/>
    <property type="evidence" value="ECO:0007669"/>
    <property type="project" value="UniProtKB-ARBA"/>
</dbReference>
<keyword evidence="5 11" id="KW-0547">Nucleotide-binding</keyword>
<dbReference type="InterPro" id="IPR000403">
    <property type="entry name" value="PI3/4_kinase_cat_dom"/>
</dbReference>
<dbReference type="Pfam" id="PF02259">
    <property type="entry name" value="FAT"/>
    <property type="match status" value="1"/>
</dbReference>
<protein>
    <recommendedName>
        <fullName evidence="11">Serine/threonine-protein kinase TOR</fullName>
        <ecNumber evidence="11">2.7.11.1</ecNumber>
    </recommendedName>
</protein>
<feature type="domain" description="FATC" evidence="14">
    <location>
        <begin position="2333"/>
        <end position="2365"/>
    </location>
</feature>
<dbReference type="SMART" id="SM00146">
    <property type="entry name" value="PI3Kc"/>
    <property type="match status" value="1"/>
</dbReference>
<dbReference type="InterPro" id="IPR036738">
    <property type="entry name" value="FRB_sf"/>
</dbReference>
<dbReference type="GO" id="GO:0044877">
    <property type="term" value="F:protein-containing complex binding"/>
    <property type="evidence" value="ECO:0007669"/>
    <property type="project" value="InterPro"/>
</dbReference>
<dbReference type="GO" id="GO:0005634">
    <property type="term" value="C:nucleus"/>
    <property type="evidence" value="ECO:0007669"/>
    <property type="project" value="TreeGrafter"/>
</dbReference>
<dbReference type="Gene3D" id="1.20.120.150">
    <property type="entry name" value="FKBP12-rapamycin binding domain"/>
    <property type="match status" value="1"/>
</dbReference>
<keyword evidence="8" id="KW-0131">Cell cycle</keyword>
<dbReference type="GO" id="GO:0080090">
    <property type="term" value="P:regulation of primary metabolic process"/>
    <property type="evidence" value="ECO:0007669"/>
    <property type="project" value="UniProtKB-ARBA"/>
</dbReference>
<dbReference type="InterPro" id="IPR003151">
    <property type="entry name" value="PIK-rel_kinase_FAT"/>
</dbReference>
<evidence type="ECO:0000313" key="15">
    <source>
        <dbReference type="EMBL" id="KZP09798.1"/>
    </source>
</evidence>
<dbReference type="FunFam" id="1.20.120.150:FF:000001">
    <property type="entry name" value="Serine/threonine-protein kinase TOR"/>
    <property type="match status" value="1"/>
</dbReference>
<dbReference type="PROSITE" id="PS51189">
    <property type="entry name" value="FAT"/>
    <property type="match status" value="1"/>
</dbReference>
<dbReference type="SMART" id="SM01346">
    <property type="entry name" value="DUF3385"/>
    <property type="match status" value="1"/>
</dbReference>
<keyword evidence="6 11" id="KW-0418">Kinase</keyword>
<dbReference type="InterPro" id="IPR011009">
    <property type="entry name" value="Kinase-like_dom_sf"/>
</dbReference>
<evidence type="ECO:0000256" key="3">
    <source>
        <dbReference type="ARBA" id="ARBA00022679"/>
    </source>
</evidence>
<dbReference type="GO" id="GO:0005737">
    <property type="term" value="C:cytoplasm"/>
    <property type="evidence" value="ECO:0007669"/>
    <property type="project" value="TreeGrafter"/>
</dbReference>
<evidence type="ECO:0000256" key="2">
    <source>
        <dbReference type="ARBA" id="ARBA00022527"/>
    </source>
</evidence>
<evidence type="ECO:0000256" key="9">
    <source>
        <dbReference type="ARBA" id="ARBA00047899"/>
    </source>
</evidence>
<dbReference type="SMART" id="SM01345">
    <property type="entry name" value="Rapamycin_bind"/>
    <property type="match status" value="1"/>
</dbReference>
<dbReference type="PANTHER" id="PTHR11139">
    <property type="entry name" value="ATAXIA TELANGIECTASIA MUTATED ATM -RELATED"/>
    <property type="match status" value="1"/>
</dbReference>
<dbReference type="PROSITE" id="PS00916">
    <property type="entry name" value="PI3_4_KINASE_2"/>
    <property type="match status" value="1"/>
</dbReference>
<dbReference type="Gene3D" id="3.30.1010.10">
    <property type="entry name" value="Phosphatidylinositol 3-kinase Catalytic Subunit, Chain A, domain 4"/>
    <property type="match status" value="1"/>
</dbReference>
<dbReference type="FunFam" id="3.30.1010.10:FF:000006">
    <property type="entry name" value="Serine/threonine-protein kinase TOR"/>
    <property type="match status" value="1"/>
</dbReference>
<keyword evidence="7 11" id="KW-0067">ATP-binding</keyword>
<dbReference type="GO" id="GO:0016242">
    <property type="term" value="P:negative regulation of macroautophagy"/>
    <property type="evidence" value="ECO:0007669"/>
    <property type="project" value="TreeGrafter"/>
</dbReference>
<dbReference type="SUPFAM" id="SSF48371">
    <property type="entry name" value="ARM repeat"/>
    <property type="match status" value="2"/>
</dbReference>
<evidence type="ECO:0000256" key="6">
    <source>
        <dbReference type="ARBA" id="ARBA00022777"/>
    </source>
</evidence>
<dbReference type="Pfam" id="PF00454">
    <property type="entry name" value="PI3_PI4_kinase"/>
    <property type="match status" value="1"/>
</dbReference>
<dbReference type="InterPro" id="IPR036940">
    <property type="entry name" value="PI3/4_kinase_cat_sf"/>
</dbReference>
<dbReference type="GO" id="GO:0106310">
    <property type="term" value="F:protein serine kinase activity"/>
    <property type="evidence" value="ECO:0007669"/>
    <property type="project" value="RHEA"/>
</dbReference>
<keyword evidence="3 11" id="KW-0808">Transferase</keyword>
<evidence type="ECO:0000259" key="12">
    <source>
        <dbReference type="PROSITE" id="PS50290"/>
    </source>
</evidence>
<dbReference type="OrthoDB" id="381190at2759"/>
<organism evidence="15 16">
    <name type="scientific">Athelia psychrophila</name>
    <dbReference type="NCBI Taxonomy" id="1759441"/>
    <lineage>
        <taxon>Eukaryota</taxon>
        <taxon>Fungi</taxon>
        <taxon>Dikarya</taxon>
        <taxon>Basidiomycota</taxon>
        <taxon>Agaricomycotina</taxon>
        <taxon>Agaricomycetes</taxon>
        <taxon>Agaricomycetidae</taxon>
        <taxon>Atheliales</taxon>
        <taxon>Atheliaceae</taxon>
        <taxon>Athelia</taxon>
    </lineage>
</organism>
<dbReference type="SUPFAM" id="SSF56112">
    <property type="entry name" value="Protein kinase-like (PK-like)"/>
    <property type="match status" value="1"/>
</dbReference>
<evidence type="ECO:0000256" key="8">
    <source>
        <dbReference type="ARBA" id="ARBA00023306"/>
    </source>
</evidence>
<dbReference type="CDD" id="cd05169">
    <property type="entry name" value="PIKKc_TOR"/>
    <property type="match status" value="1"/>
</dbReference>
<dbReference type="FunFam" id="1.25.10.10:FF:000371">
    <property type="entry name" value="Serine/threonine-protein kinase TOR"/>
    <property type="match status" value="1"/>
</dbReference>
<dbReference type="GO" id="GO:0031931">
    <property type="term" value="C:TORC1 complex"/>
    <property type="evidence" value="ECO:0007669"/>
    <property type="project" value="TreeGrafter"/>
</dbReference>
<comment type="similarity">
    <text evidence="1 11">Belongs to the PI3/PI4-kinase family.</text>
</comment>
<dbReference type="Gene3D" id="1.25.10.10">
    <property type="entry name" value="Leucine-rich Repeat Variant"/>
    <property type="match status" value="3"/>
</dbReference>
<dbReference type="Pfam" id="PF08771">
    <property type="entry name" value="FRB_dom"/>
    <property type="match status" value="1"/>
</dbReference>
<dbReference type="Pfam" id="PF11865">
    <property type="entry name" value="mTOR_dom"/>
    <property type="match status" value="1"/>
</dbReference>
<dbReference type="SUPFAM" id="SSF48452">
    <property type="entry name" value="TPR-like"/>
    <property type="match status" value="1"/>
</dbReference>
<feature type="domain" description="FAT" evidence="13">
    <location>
        <begin position="1246"/>
        <end position="1802"/>
    </location>
</feature>
<dbReference type="InterPro" id="IPR014009">
    <property type="entry name" value="PIK_FAT"/>
</dbReference>
<dbReference type="EMBL" id="KV417692">
    <property type="protein sequence ID" value="KZP09798.1"/>
    <property type="molecule type" value="Genomic_DNA"/>
</dbReference>
<dbReference type="SUPFAM" id="SSF47212">
    <property type="entry name" value="FKBP12-rapamycin-binding domain of FKBP-rapamycin-associated protein (FRAP)"/>
    <property type="match status" value="1"/>
</dbReference>
<dbReference type="InterPro" id="IPR024585">
    <property type="entry name" value="mTOR_dom"/>
</dbReference>
<dbReference type="InterPro" id="IPR026683">
    <property type="entry name" value="TOR_cat"/>
</dbReference>
<proteinExistence type="inferred from homology"/>
<feature type="domain" description="PI3K/PI4K catalytic" evidence="12">
    <location>
        <begin position="1976"/>
        <end position="2289"/>
    </location>
</feature>
<comment type="catalytic activity">
    <reaction evidence="10">
        <text>L-seryl-[protein] + ATP = O-phospho-L-seryl-[protein] + ADP + H(+)</text>
        <dbReference type="Rhea" id="RHEA:17989"/>
        <dbReference type="Rhea" id="RHEA-COMP:9863"/>
        <dbReference type="Rhea" id="RHEA-COMP:11604"/>
        <dbReference type="ChEBI" id="CHEBI:15378"/>
        <dbReference type="ChEBI" id="CHEBI:29999"/>
        <dbReference type="ChEBI" id="CHEBI:30616"/>
        <dbReference type="ChEBI" id="CHEBI:83421"/>
        <dbReference type="ChEBI" id="CHEBI:456216"/>
        <dbReference type="EC" id="2.7.11.1"/>
    </reaction>
</comment>
<dbReference type="FunFam" id="1.10.1070.11:FF:000029">
    <property type="entry name" value="Serine/threonine-protein kinase TOR"/>
    <property type="match status" value="1"/>
</dbReference>
<dbReference type="PROSITE" id="PS50290">
    <property type="entry name" value="PI3_4_KINASE_3"/>
    <property type="match status" value="1"/>
</dbReference>
<evidence type="ECO:0000256" key="7">
    <source>
        <dbReference type="ARBA" id="ARBA00022840"/>
    </source>
</evidence>
<gene>
    <name evidence="15" type="ORF">FIBSPDRAFT_922471</name>
</gene>
<comment type="catalytic activity">
    <reaction evidence="9 11">
        <text>L-threonyl-[protein] + ATP = O-phospho-L-threonyl-[protein] + ADP + H(+)</text>
        <dbReference type="Rhea" id="RHEA:46608"/>
        <dbReference type="Rhea" id="RHEA-COMP:11060"/>
        <dbReference type="Rhea" id="RHEA-COMP:11605"/>
        <dbReference type="ChEBI" id="CHEBI:15378"/>
        <dbReference type="ChEBI" id="CHEBI:30013"/>
        <dbReference type="ChEBI" id="CHEBI:30616"/>
        <dbReference type="ChEBI" id="CHEBI:61977"/>
        <dbReference type="ChEBI" id="CHEBI:456216"/>
        <dbReference type="EC" id="2.7.11.1"/>
    </reaction>
</comment>
<dbReference type="STRING" id="436010.A0A165YQ68"/>
<dbReference type="Pfam" id="PF02260">
    <property type="entry name" value="FATC"/>
    <property type="match status" value="1"/>
</dbReference>
<dbReference type="GO" id="GO:0031932">
    <property type="term" value="C:TORC2 complex"/>
    <property type="evidence" value="ECO:0007669"/>
    <property type="project" value="TreeGrafter"/>
</dbReference>